<evidence type="ECO:0000256" key="1">
    <source>
        <dbReference type="SAM" id="MobiDB-lite"/>
    </source>
</evidence>
<evidence type="ECO:0000259" key="2">
    <source>
        <dbReference type="Pfam" id="PF14309"/>
    </source>
</evidence>
<dbReference type="InterPro" id="IPR025486">
    <property type="entry name" value="DUF4378"/>
</dbReference>
<feature type="domain" description="DUF4378" evidence="2">
    <location>
        <begin position="332"/>
        <end position="379"/>
    </location>
</feature>
<evidence type="ECO:0000313" key="3">
    <source>
        <dbReference type="EMBL" id="KAL3646644.1"/>
    </source>
</evidence>
<keyword evidence="4" id="KW-1185">Reference proteome</keyword>
<proteinExistence type="predicted"/>
<gene>
    <name evidence="3" type="ORF">CASFOL_009188</name>
</gene>
<dbReference type="PANTHER" id="PTHR46836">
    <property type="entry name" value="AFADIN"/>
    <property type="match status" value="1"/>
</dbReference>
<dbReference type="AlphaFoldDB" id="A0ABD3E0T1"/>
<evidence type="ECO:0000313" key="4">
    <source>
        <dbReference type="Proteomes" id="UP001632038"/>
    </source>
</evidence>
<feature type="region of interest" description="Disordered" evidence="1">
    <location>
        <begin position="112"/>
        <end position="144"/>
    </location>
</feature>
<name>A0ABD3E0T1_9LAMI</name>
<dbReference type="Pfam" id="PF14309">
    <property type="entry name" value="DUF4378"/>
    <property type="match status" value="1"/>
</dbReference>
<sequence>MDYEMKMERARRRNSESASGVKGFTMDLGQSSDGRATKRLTKKLLAEDMFKQTETRRRSPSSISGLMVLKEHARKQQKRISDSYEFYDASDEKNRRFLSRWRARSMLTKANHWHNHSHPDGSHTSFSSRAHNSSKSSKVLSEEKNKRPVRIVVLRLNHHGNTHNCGSSIYLLHRIKDEGTSVSAYDDIRNDENMYSSLEAYSEIQMEANVKDLYEKQLTLSETRRATSSSDPSISHRNKSFAVDNDEASACDQEEFNLQEIYERPPGSSPLQYVSAEPAFSESSREADHASPVSVLEVPSIEEASSCSKSFQKVSAEQNEAHYILGAEGRESSYALEVLIHSGLLKKLSLDTFTTKWYSPDCPLDTVLFDDLEKKYNNETTGFDRGQNES</sequence>
<dbReference type="PANTHER" id="PTHR46836:SF8">
    <property type="entry name" value="AFADIN"/>
    <property type="match status" value="1"/>
</dbReference>
<dbReference type="Proteomes" id="UP001632038">
    <property type="component" value="Unassembled WGS sequence"/>
</dbReference>
<feature type="region of interest" description="Disordered" evidence="1">
    <location>
        <begin position="1"/>
        <end position="35"/>
    </location>
</feature>
<organism evidence="3 4">
    <name type="scientific">Castilleja foliolosa</name>
    <dbReference type="NCBI Taxonomy" id="1961234"/>
    <lineage>
        <taxon>Eukaryota</taxon>
        <taxon>Viridiplantae</taxon>
        <taxon>Streptophyta</taxon>
        <taxon>Embryophyta</taxon>
        <taxon>Tracheophyta</taxon>
        <taxon>Spermatophyta</taxon>
        <taxon>Magnoliopsida</taxon>
        <taxon>eudicotyledons</taxon>
        <taxon>Gunneridae</taxon>
        <taxon>Pentapetalae</taxon>
        <taxon>asterids</taxon>
        <taxon>lamiids</taxon>
        <taxon>Lamiales</taxon>
        <taxon>Orobanchaceae</taxon>
        <taxon>Pedicularideae</taxon>
        <taxon>Castillejinae</taxon>
        <taxon>Castilleja</taxon>
    </lineage>
</organism>
<comment type="caution">
    <text evidence="3">The sequence shown here is derived from an EMBL/GenBank/DDBJ whole genome shotgun (WGS) entry which is preliminary data.</text>
</comment>
<protein>
    <recommendedName>
        <fullName evidence="2">DUF4378 domain-containing protein</fullName>
    </recommendedName>
</protein>
<feature type="compositionally biased region" description="Low complexity" evidence="1">
    <location>
        <begin position="125"/>
        <end position="139"/>
    </location>
</feature>
<reference evidence="4" key="1">
    <citation type="journal article" date="2024" name="IScience">
        <title>Strigolactones Initiate the Formation of Haustorium-like Structures in Castilleja.</title>
        <authorList>
            <person name="Buerger M."/>
            <person name="Peterson D."/>
            <person name="Chory J."/>
        </authorList>
    </citation>
    <scope>NUCLEOTIDE SEQUENCE [LARGE SCALE GENOMIC DNA]</scope>
</reference>
<dbReference type="EMBL" id="JAVIJP010000011">
    <property type="protein sequence ID" value="KAL3646644.1"/>
    <property type="molecule type" value="Genomic_DNA"/>
</dbReference>
<accession>A0ABD3E0T1</accession>